<evidence type="ECO:0000256" key="2">
    <source>
        <dbReference type="SAM" id="Phobius"/>
    </source>
</evidence>
<keyword evidence="2" id="KW-0472">Membrane</keyword>
<dbReference type="AlphaFoldDB" id="A0AAI8YQC8"/>
<proteinExistence type="predicted"/>
<accession>A0AAI8YQC8</accession>
<evidence type="ECO:0000256" key="1">
    <source>
        <dbReference type="SAM" id="MobiDB-lite"/>
    </source>
</evidence>
<organism evidence="3 4">
    <name type="scientific">Anthostomella pinea</name>
    <dbReference type="NCBI Taxonomy" id="933095"/>
    <lineage>
        <taxon>Eukaryota</taxon>
        <taxon>Fungi</taxon>
        <taxon>Dikarya</taxon>
        <taxon>Ascomycota</taxon>
        <taxon>Pezizomycotina</taxon>
        <taxon>Sordariomycetes</taxon>
        <taxon>Xylariomycetidae</taxon>
        <taxon>Xylariales</taxon>
        <taxon>Xylariaceae</taxon>
        <taxon>Anthostomella</taxon>
    </lineage>
</organism>
<feature type="compositionally biased region" description="Low complexity" evidence="1">
    <location>
        <begin position="120"/>
        <end position="137"/>
    </location>
</feature>
<feature type="region of interest" description="Disordered" evidence="1">
    <location>
        <begin position="49"/>
        <end position="84"/>
    </location>
</feature>
<keyword evidence="2" id="KW-0812">Transmembrane</keyword>
<comment type="caution">
    <text evidence="3">The sequence shown here is derived from an EMBL/GenBank/DDBJ whole genome shotgun (WGS) entry which is preliminary data.</text>
</comment>
<keyword evidence="2" id="KW-1133">Transmembrane helix</keyword>
<gene>
    <name evidence="3" type="ORF">KHLLAP_LOCUS13763</name>
</gene>
<feature type="transmembrane region" description="Helical" evidence="2">
    <location>
        <begin position="15"/>
        <end position="38"/>
    </location>
</feature>
<dbReference type="Proteomes" id="UP001295740">
    <property type="component" value="Unassembled WGS sequence"/>
</dbReference>
<dbReference type="EMBL" id="CAUWAG010000020">
    <property type="protein sequence ID" value="CAJ2513295.1"/>
    <property type="molecule type" value="Genomic_DNA"/>
</dbReference>
<evidence type="ECO:0000313" key="3">
    <source>
        <dbReference type="EMBL" id="CAJ2513295.1"/>
    </source>
</evidence>
<feature type="region of interest" description="Disordered" evidence="1">
    <location>
        <begin position="105"/>
        <end position="146"/>
    </location>
</feature>
<keyword evidence="4" id="KW-1185">Reference proteome</keyword>
<protein>
    <submittedName>
        <fullName evidence="3">Uu.00g014140.m01.CDS01</fullName>
    </submittedName>
</protein>
<reference evidence="3" key="1">
    <citation type="submission" date="2023-10" db="EMBL/GenBank/DDBJ databases">
        <authorList>
            <person name="Hackl T."/>
        </authorList>
    </citation>
    <scope>NUCLEOTIDE SEQUENCE</scope>
</reference>
<evidence type="ECO:0000313" key="4">
    <source>
        <dbReference type="Proteomes" id="UP001295740"/>
    </source>
</evidence>
<sequence length="146" mass="16035">MDGINTETSGFTTELVIAAVCSVVGVIVFLGVILFLALRWTRVAPHVTPDSWKTPQSEKSWPMARDSWSQPMISPVPLPTTSPRASRTISDVMFEREKAWPKMRDSVESSWSSPLISPVASPITSPRASPRASRTSSDVMLKKGSY</sequence>
<name>A0AAI8YQC8_9PEZI</name>